<name>A0A2C5XWQ6_9HYPO</name>
<keyword evidence="8" id="KW-0472">Membrane</keyword>
<dbReference type="GO" id="GO:0005506">
    <property type="term" value="F:iron ion binding"/>
    <property type="evidence" value="ECO:0007669"/>
    <property type="project" value="InterPro"/>
</dbReference>
<dbReference type="InterPro" id="IPR002403">
    <property type="entry name" value="Cyt_P450_E_grp-IV"/>
</dbReference>
<dbReference type="SUPFAM" id="SSF48264">
    <property type="entry name" value="Cytochrome P450"/>
    <property type="match status" value="1"/>
</dbReference>
<dbReference type="Gene3D" id="1.10.630.10">
    <property type="entry name" value="Cytochrome P450"/>
    <property type="match status" value="1"/>
</dbReference>
<dbReference type="EMBL" id="NJES01000025">
    <property type="protein sequence ID" value="PHH80119.1"/>
    <property type="molecule type" value="Genomic_DNA"/>
</dbReference>
<feature type="binding site" description="axial binding residue" evidence="7">
    <location>
        <position position="489"/>
    </location>
    <ligand>
        <name>heme</name>
        <dbReference type="ChEBI" id="CHEBI:30413"/>
    </ligand>
    <ligandPart>
        <name>Fe</name>
        <dbReference type="ChEBI" id="CHEBI:18248"/>
    </ligandPart>
</feature>
<gene>
    <name evidence="9" type="ORF">CDD80_2807</name>
</gene>
<evidence type="ECO:0000256" key="6">
    <source>
        <dbReference type="ARBA" id="ARBA00023033"/>
    </source>
</evidence>
<comment type="similarity">
    <text evidence="2">Belongs to the cytochrome P450 family.</text>
</comment>
<accession>A0A2C5XWQ6</accession>
<dbReference type="OrthoDB" id="1470350at2759"/>
<dbReference type="GO" id="GO:0020037">
    <property type="term" value="F:heme binding"/>
    <property type="evidence" value="ECO:0007669"/>
    <property type="project" value="InterPro"/>
</dbReference>
<dbReference type="InterPro" id="IPR036396">
    <property type="entry name" value="Cyt_P450_sf"/>
</dbReference>
<dbReference type="PANTHER" id="PTHR24305:SF166">
    <property type="entry name" value="CYTOCHROME P450 12A4, MITOCHONDRIAL-RELATED"/>
    <property type="match status" value="1"/>
</dbReference>
<comment type="cofactor">
    <cofactor evidence="1 7">
        <name>heme</name>
        <dbReference type="ChEBI" id="CHEBI:30413"/>
    </cofactor>
</comment>
<sequence>MAVPWRQMTAAAVAGDACLLWMQQNLSKTLIFQCFALLWLVQLVGWAIWRMYVYPHYTSSLRHLPQPDKGHWLYGHRSGLHPGDVGVDAKRWVNSVKHNHFIRYLDFLNKESLLVTSPRAISEMLVSNNYNFPRSFVSRTLVGRYTGYGIGITVGDEHKVQRRMLNPAFSLKHIRQMYPAFWAKGDESALAMAVDSGGAIDVHSKAVCLGLDIMGVTAMGLDFGAVGNENLPLVRAYSRLMAWSVWQDGLLILLQMVMPKRLVSRLPLRRNREIDESLDLIHGVCRQGIEATKKAMAAGTHSRPDICSVVLEAGIGEKLLIEQLTTFLFAGQHAISKSLTAVVYALACAPDKQQRLRDELRTRLARFLASEGTERPSYADIDGLPYLNAVIKEALRKHSTGTSSRETKCEIVIQGVRIPRGTTIKLATYATSNDPEFWGDDVNEFRPERWLEGADDDDDEGDGDGRDARIGGASSKYAFMPFMQGPQGCLAVRYAQAELACVVAAWFGRLEFQLADVRMMDEARLPKRAMELEMMVRVRAVPAL</sequence>
<keyword evidence="8" id="KW-0812">Transmembrane</keyword>
<evidence type="ECO:0008006" key="11">
    <source>
        <dbReference type="Google" id="ProtNLM"/>
    </source>
</evidence>
<keyword evidence="6" id="KW-0503">Monooxygenase</keyword>
<evidence type="ECO:0000256" key="1">
    <source>
        <dbReference type="ARBA" id="ARBA00001971"/>
    </source>
</evidence>
<evidence type="ECO:0000256" key="3">
    <source>
        <dbReference type="ARBA" id="ARBA00022617"/>
    </source>
</evidence>
<dbReference type="PRINTS" id="PR00465">
    <property type="entry name" value="EP450IV"/>
</dbReference>
<dbReference type="GO" id="GO:0016705">
    <property type="term" value="F:oxidoreductase activity, acting on paired donors, with incorporation or reduction of molecular oxygen"/>
    <property type="evidence" value="ECO:0007669"/>
    <property type="project" value="InterPro"/>
</dbReference>
<organism evidence="9 10">
    <name type="scientific">Ophiocordyceps camponoti-rufipedis</name>
    <dbReference type="NCBI Taxonomy" id="2004952"/>
    <lineage>
        <taxon>Eukaryota</taxon>
        <taxon>Fungi</taxon>
        <taxon>Dikarya</taxon>
        <taxon>Ascomycota</taxon>
        <taxon>Pezizomycotina</taxon>
        <taxon>Sordariomycetes</taxon>
        <taxon>Hypocreomycetidae</taxon>
        <taxon>Hypocreales</taxon>
        <taxon>Ophiocordycipitaceae</taxon>
        <taxon>Ophiocordyceps</taxon>
    </lineage>
</organism>
<dbReference type="Proteomes" id="UP000226431">
    <property type="component" value="Unassembled WGS sequence"/>
</dbReference>
<dbReference type="Pfam" id="PF00067">
    <property type="entry name" value="p450"/>
    <property type="match status" value="1"/>
</dbReference>
<evidence type="ECO:0000256" key="2">
    <source>
        <dbReference type="ARBA" id="ARBA00010617"/>
    </source>
</evidence>
<keyword evidence="5 7" id="KW-0408">Iron</keyword>
<keyword evidence="4 7" id="KW-0479">Metal-binding</keyword>
<evidence type="ECO:0000256" key="8">
    <source>
        <dbReference type="SAM" id="Phobius"/>
    </source>
</evidence>
<keyword evidence="3 7" id="KW-0349">Heme</keyword>
<dbReference type="AlphaFoldDB" id="A0A2C5XWQ6"/>
<evidence type="ECO:0000256" key="5">
    <source>
        <dbReference type="ARBA" id="ARBA00023004"/>
    </source>
</evidence>
<feature type="transmembrane region" description="Helical" evidence="8">
    <location>
        <begin position="30"/>
        <end position="49"/>
    </location>
</feature>
<dbReference type="InterPro" id="IPR001128">
    <property type="entry name" value="Cyt_P450"/>
</dbReference>
<keyword evidence="8" id="KW-1133">Transmembrane helix</keyword>
<reference evidence="9 10" key="1">
    <citation type="submission" date="2017-06" db="EMBL/GenBank/DDBJ databases">
        <title>Ant-infecting Ophiocordyceps genomes reveal a high diversity of potential behavioral manipulation genes and a possible major role for enterotoxins.</title>
        <authorList>
            <person name="De Bekker C."/>
            <person name="Evans H.C."/>
            <person name="Brachmann A."/>
            <person name="Hughes D.P."/>
        </authorList>
    </citation>
    <scope>NUCLEOTIDE SEQUENCE [LARGE SCALE GENOMIC DNA]</scope>
    <source>
        <strain evidence="9 10">Map16</strain>
    </source>
</reference>
<keyword evidence="10" id="KW-1185">Reference proteome</keyword>
<evidence type="ECO:0000256" key="7">
    <source>
        <dbReference type="PIRSR" id="PIRSR602403-1"/>
    </source>
</evidence>
<protein>
    <recommendedName>
        <fullName evidence="11">Cytochrome P450</fullName>
    </recommendedName>
</protein>
<evidence type="ECO:0000313" key="10">
    <source>
        <dbReference type="Proteomes" id="UP000226431"/>
    </source>
</evidence>
<evidence type="ECO:0000256" key="4">
    <source>
        <dbReference type="ARBA" id="ARBA00022723"/>
    </source>
</evidence>
<proteinExistence type="inferred from homology"/>
<dbReference type="GO" id="GO:0004497">
    <property type="term" value="F:monooxygenase activity"/>
    <property type="evidence" value="ECO:0007669"/>
    <property type="project" value="UniProtKB-KW"/>
</dbReference>
<keyword evidence="6" id="KW-0560">Oxidoreductase</keyword>
<dbReference type="STRING" id="2004952.A0A2C5XWQ6"/>
<dbReference type="PANTHER" id="PTHR24305">
    <property type="entry name" value="CYTOCHROME P450"/>
    <property type="match status" value="1"/>
</dbReference>
<comment type="caution">
    <text evidence="9">The sequence shown here is derived from an EMBL/GenBank/DDBJ whole genome shotgun (WGS) entry which is preliminary data.</text>
</comment>
<dbReference type="InterPro" id="IPR050121">
    <property type="entry name" value="Cytochrome_P450_monoxygenase"/>
</dbReference>
<evidence type="ECO:0000313" key="9">
    <source>
        <dbReference type="EMBL" id="PHH80119.1"/>
    </source>
</evidence>